<gene>
    <name evidence="1" type="ORF">GMBLW1_17710</name>
</gene>
<name>A0A6C2YLT5_9BACT</name>
<accession>A0A6C2YLT5</accession>
<sequence length="123" mass="14086">MMDFKGRIAELDHLLRQCLWADFRIESYIDSTLTLGITVTLSQTSDIIVRFEDPFFVSLPYSWTSDTSKQVAGILEGALAKEVNPRFRVEMGTTLFFFHPEDYDDGFLCLIGASSFSWAKRDQ</sequence>
<organism evidence="1">
    <name type="scientific">Tuwongella immobilis</name>
    <dbReference type="NCBI Taxonomy" id="692036"/>
    <lineage>
        <taxon>Bacteria</taxon>
        <taxon>Pseudomonadati</taxon>
        <taxon>Planctomycetota</taxon>
        <taxon>Planctomycetia</taxon>
        <taxon>Gemmatales</taxon>
        <taxon>Gemmataceae</taxon>
        <taxon>Tuwongella</taxon>
    </lineage>
</organism>
<dbReference type="RefSeq" id="WP_162657388.1">
    <property type="nucleotide sequence ID" value="NZ_LR593887.1"/>
</dbReference>
<evidence type="ECO:0000313" key="2">
    <source>
        <dbReference type="Proteomes" id="UP000464378"/>
    </source>
</evidence>
<protein>
    <submittedName>
        <fullName evidence="1">Uncharacterized protein</fullName>
    </submittedName>
</protein>
<dbReference type="KEGG" id="tim:GMBLW1_17710"/>
<evidence type="ECO:0000313" key="1">
    <source>
        <dbReference type="EMBL" id="VIP02189.1"/>
    </source>
</evidence>
<dbReference type="InParanoid" id="A0A6C2YLT5"/>
<reference evidence="1" key="1">
    <citation type="submission" date="2019-04" db="EMBL/GenBank/DDBJ databases">
        <authorList>
            <consortium name="Science for Life Laboratories"/>
        </authorList>
    </citation>
    <scope>NUCLEOTIDE SEQUENCE</scope>
    <source>
        <strain evidence="1">MBLW1</strain>
    </source>
</reference>
<dbReference type="AlphaFoldDB" id="A0A6C2YLT5"/>
<dbReference type="EMBL" id="LR586016">
    <property type="protein sequence ID" value="VIP02189.1"/>
    <property type="molecule type" value="Genomic_DNA"/>
</dbReference>
<keyword evidence="2" id="KW-1185">Reference proteome</keyword>
<dbReference type="EMBL" id="LR593887">
    <property type="protein sequence ID" value="VTS00654.1"/>
    <property type="molecule type" value="Genomic_DNA"/>
</dbReference>
<proteinExistence type="predicted"/>
<dbReference type="Proteomes" id="UP000464378">
    <property type="component" value="Chromosome"/>
</dbReference>